<dbReference type="CDD" id="cd01335">
    <property type="entry name" value="Radical_SAM"/>
    <property type="match status" value="1"/>
</dbReference>
<dbReference type="GO" id="GO:0003824">
    <property type="term" value="F:catalytic activity"/>
    <property type="evidence" value="ECO:0007669"/>
    <property type="project" value="InterPro"/>
</dbReference>
<dbReference type="Gene3D" id="3.80.30.30">
    <property type="match status" value="1"/>
</dbReference>
<sequence length="366" mass="43163">KFPDSWFWCKYTINPYSGCEHACIYCDARSNRYYLQEIQDFENEVIIKTYVDKKLDLRIKRARSLLPDVVAMGGVNDAYQPIEIKAKNTQKILKVFAKFKFPVSVSTKSNLFIRDIDLFNKIANDTWFTIAVSITTMNEELSRFLEPFSSTPQERLEALKKVKENAPNVQVGVNLMPVIPYICDSKENMEDIFRKSKEAGADFILFGGLTLRDSQKDFFIKKLKNSKHKDFILPLLDLYSGNKNIWSDYNKKLNKKILDLRNRYEISIRTKRWIPDKEDYRKWNYKISELLLNKVYLDNLKTGKSNKTMMWAGLNLNNLEESILDVYKRGELSKLRNFKPEIIKYVKPYLDKTKELRQRKGLDKFL</sequence>
<evidence type="ECO:0000313" key="5">
    <source>
        <dbReference type="EMBL" id="KKL50010.1"/>
    </source>
</evidence>
<name>A0A0F9EYD0_9ZZZZ</name>
<reference evidence="5" key="1">
    <citation type="journal article" date="2015" name="Nature">
        <title>Complex archaea that bridge the gap between prokaryotes and eukaryotes.</title>
        <authorList>
            <person name="Spang A."/>
            <person name="Saw J.H."/>
            <person name="Jorgensen S.L."/>
            <person name="Zaremba-Niedzwiedzka K."/>
            <person name="Martijn J."/>
            <person name="Lind A.E."/>
            <person name="van Eijk R."/>
            <person name="Schleper C."/>
            <person name="Guy L."/>
            <person name="Ettema T.J."/>
        </authorList>
    </citation>
    <scope>NUCLEOTIDE SEQUENCE</scope>
</reference>
<dbReference type="AlphaFoldDB" id="A0A0F9EYD0"/>
<evidence type="ECO:0000256" key="2">
    <source>
        <dbReference type="ARBA" id="ARBA00023004"/>
    </source>
</evidence>
<gene>
    <name evidence="5" type="ORF">LCGC14_2309770</name>
</gene>
<feature type="domain" description="Radical SAM core" evidence="4">
    <location>
        <begin position="1"/>
        <end position="242"/>
    </location>
</feature>
<dbReference type="SMART" id="SM00729">
    <property type="entry name" value="Elp3"/>
    <property type="match status" value="1"/>
</dbReference>
<dbReference type="InterPro" id="IPR040086">
    <property type="entry name" value="MJ0683-like"/>
</dbReference>
<dbReference type="SUPFAM" id="SSF102114">
    <property type="entry name" value="Radical SAM enzymes"/>
    <property type="match status" value="1"/>
</dbReference>
<evidence type="ECO:0000256" key="3">
    <source>
        <dbReference type="ARBA" id="ARBA00023014"/>
    </source>
</evidence>
<feature type="non-terminal residue" evidence="5">
    <location>
        <position position="1"/>
    </location>
</feature>
<dbReference type="InterPro" id="IPR058240">
    <property type="entry name" value="rSAM_sf"/>
</dbReference>
<keyword evidence="1" id="KW-0479">Metal-binding</keyword>
<dbReference type="GO" id="GO:0046872">
    <property type="term" value="F:metal ion binding"/>
    <property type="evidence" value="ECO:0007669"/>
    <property type="project" value="UniProtKB-KW"/>
</dbReference>
<dbReference type="SFLD" id="SFLDG01084">
    <property type="entry name" value="Uncharacterised_Radical_SAM_Su"/>
    <property type="match status" value="1"/>
</dbReference>
<dbReference type="PROSITE" id="PS51918">
    <property type="entry name" value="RADICAL_SAM"/>
    <property type="match status" value="1"/>
</dbReference>
<dbReference type="Pfam" id="PF04055">
    <property type="entry name" value="Radical_SAM"/>
    <property type="match status" value="1"/>
</dbReference>
<evidence type="ECO:0000259" key="4">
    <source>
        <dbReference type="PROSITE" id="PS51918"/>
    </source>
</evidence>
<keyword evidence="3" id="KW-0411">Iron-sulfur</keyword>
<organism evidence="5">
    <name type="scientific">marine sediment metagenome</name>
    <dbReference type="NCBI Taxonomy" id="412755"/>
    <lineage>
        <taxon>unclassified sequences</taxon>
        <taxon>metagenomes</taxon>
        <taxon>ecological metagenomes</taxon>
    </lineage>
</organism>
<comment type="caution">
    <text evidence="5">The sequence shown here is derived from an EMBL/GenBank/DDBJ whole genome shotgun (WGS) entry which is preliminary data.</text>
</comment>
<dbReference type="GO" id="GO:0051536">
    <property type="term" value="F:iron-sulfur cluster binding"/>
    <property type="evidence" value="ECO:0007669"/>
    <property type="project" value="UniProtKB-KW"/>
</dbReference>
<dbReference type="InterPro" id="IPR007197">
    <property type="entry name" value="rSAM"/>
</dbReference>
<evidence type="ECO:0000256" key="1">
    <source>
        <dbReference type="ARBA" id="ARBA00022723"/>
    </source>
</evidence>
<proteinExistence type="predicted"/>
<keyword evidence="2" id="KW-0408">Iron</keyword>
<dbReference type="PANTHER" id="PTHR43432">
    <property type="entry name" value="SLR0285 PROTEIN"/>
    <property type="match status" value="1"/>
</dbReference>
<dbReference type="PANTHER" id="PTHR43432:SF5">
    <property type="entry name" value="ELP3_MIAA_NIFB-LIKE RADICAL SAM CORE DOMAIN-CONTAINING PROTEIN"/>
    <property type="match status" value="1"/>
</dbReference>
<protein>
    <recommendedName>
        <fullName evidence="4">Radical SAM core domain-containing protein</fullName>
    </recommendedName>
</protein>
<dbReference type="SFLD" id="SFLDS00029">
    <property type="entry name" value="Radical_SAM"/>
    <property type="match status" value="1"/>
</dbReference>
<dbReference type="InterPro" id="IPR006638">
    <property type="entry name" value="Elp3/MiaA/NifB-like_rSAM"/>
</dbReference>
<accession>A0A0F9EYD0</accession>
<dbReference type="EMBL" id="LAZR01032754">
    <property type="protein sequence ID" value="KKL50010.1"/>
    <property type="molecule type" value="Genomic_DNA"/>
</dbReference>